<sequence>MIQFNYKDEIVSSPTVIVSGRVSTSDRGVIQFVNNDNSVFPAQNFEVNNSQFKALLHVSPNEPNHFRVSFWGGARISNTGVPTGMLRLMEEGSLTLYYYPLPDNKPVHLCVVMGRDSTGEYDMPKYKLHRGERANLDTAVQRLKVAGRMMQAFTQDEFHRLGLSNRSFQLVEETTTSQQLFGENRNVPAAHSEVKIHVLQSPKSVAELRDPDLAQQNPKAKNNGGLFSHAIDLIKASDLIKPYQKNNTPIQCAVMYLDSTWDGKLITTHAALGGGTGDVKLAIFGSHGLHSFPLTFPQMSPAFMDDTVLSIREVANDAKQCGTAWECLNICMGAFMHEIGHLLGSPHQVNGVMLRDYIWWNRLFMTREARCIRDGSPGSVIGHDGSFPKQCHWNILDIMRYFYHGSFSIPTDLNDPTFPKQASTLMKPPAGGAVPSMYVTSSGLVVVKSSSGIFMVELVGEDLARHHIKFYPQCYGGSGPLPEVVLNFEECLREFRKGFKNSADNFDVRVLSVTGDLWLPNFKSRCYLSLDSMIEHDFNLGRGPVKGTKSELLGSSKGLMRFVGFDSARVYKVRVYHGGALDGMSFYYHGNRFESETEKPPPLPKRSGWKTLFDGSAQKPMTAPNHFTSGEVTIGNQTRNFTDFAIPDNERIVKLSFRNGQWIDAVQIETDRGTCSPMLGNAKGGHLSVLEPPTPQHSIVGLYGYTGRWMDGIGILYAQL</sequence>
<dbReference type="InterPro" id="IPR001229">
    <property type="entry name" value="Jacalin-like_lectin_dom"/>
</dbReference>
<dbReference type="InterPro" id="IPR053002">
    <property type="entry name" value="Metalloproteinase_M10B"/>
</dbReference>
<dbReference type="GO" id="GO:0005737">
    <property type="term" value="C:cytoplasm"/>
    <property type="evidence" value="ECO:0007669"/>
    <property type="project" value="TreeGrafter"/>
</dbReference>
<dbReference type="AlphaFoldDB" id="A0A1A0HJY3"/>
<dbReference type="PANTHER" id="PTHR21054">
    <property type="entry name" value="ZINC METALLOPROTEINASE-RELATED"/>
    <property type="match status" value="1"/>
</dbReference>
<evidence type="ECO:0000313" key="2">
    <source>
        <dbReference type="EMBL" id="OBA24311.1"/>
    </source>
</evidence>
<feature type="domain" description="Jacalin-type lectin" evidence="1">
    <location>
        <begin position="547"/>
        <end position="719"/>
    </location>
</feature>
<reference evidence="2 3" key="1">
    <citation type="submission" date="2016-05" db="EMBL/GenBank/DDBJ databases">
        <title>Comparative genomics of biotechnologically important yeasts.</title>
        <authorList>
            <consortium name="DOE Joint Genome Institute"/>
            <person name="Riley R."/>
            <person name="Haridas S."/>
            <person name="Wolfe K.H."/>
            <person name="Lopes M.R."/>
            <person name="Hittinger C.T."/>
            <person name="Goker M."/>
            <person name="Salamov A."/>
            <person name="Wisecaver J."/>
            <person name="Long T.M."/>
            <person name="Aerts A.L."/>
            <person name="Barry K."/>
            <person name="Choi C."/>
            <person name="Clum A."/>
            <person name="Coughlan A.Y."/>
            <person name="Deshpande S."/>
            <person name="Douglass A.P."/>
            <person name="Hanson S.J."/>
            <person name="Klenk H.-P."/>
            <person name="LaButti K."/>
            <person name="Lapidus A."/>
            <person name="Lindquist E."/>
            <person name="Lipzen A."/>
            <person name="Meier-kolthoff J.P."/>
            <person name="Ohm R.A."/>
            <person name="Otillar R.P."/>
            <person name="Pangilinan J."/>
            <person name="Peng Y."/>
            <person name="Rokas A."/>
            <person name="Rosa C.A."/>
            <person name="Scheuner C."/>
            <person name="Sibirny A.A."/>
            <person name="Slot J.C."/>
            <person name="Stielow J.B."/>
            <person name="Sun H."/>
            <person name="Kurtzman C.P."/>
            <person name="Blackwell M."/>
            <person name="Grigoriev I.V."/>
            <person name="Jeffries T.W."/>
        </authorList>
    </citation>
    <scope>NUCLEOTIDE SEQUENCE [LARGE SCALE GENOMIC DNA]</scope>
    <source>
        <strain evidence="2 3">NRRL YB-4993</strain>
    </source>
</reference>
<dbReference type="PANTHER" id="PTHR21054:SF2">
    <property type="entry name" value="MIP04191P"/>
    <property type="match status" value="1"/>
</dbReference>
<evidence type="ECO:0000313" key="3">
    <source>
        <dbReference type="Proteomes" id="UP000092555"/>
    </source>
</evidence>
<proteinExistence type="predicted"/>
<dbReference type="InterPro" id="IPR021917">
    <property type="entry name" value="Unchr_Zn-peptidase-like"/>
</dbReference>
<dbReference type="OrthoDB" id="74460at2759"/>
<dbReference type="Pfam" id="PF01419">
    <property type="entry name" value="Jacalin"/>
    <property type="match status" value="1"/>
</dbReference>
<dbReference type="SUPFAM" id="SSF51101">
    <property type="entry name" value="Mannose-binding lectins"/>
    <property type="match status" value="1"/>
</dbReference>
<dbReference type="InterPro" id="IPR036404">
    <property type="entry name" value="Jacalin-like_lectin_dom_sf"/>
</dbReference>
<organism evidence="2 3">
    <name type="scientific">Metschnikowia bicuspidata var. bicuspidata NRRL YB-4993</name>
    <dbReference type="NCBI Taxonomy" id="869754"/>
    <lineage>
        <taxon>Eukaryota</taxon>
        <taxon>Fungi</taxon>
        <taxon>Dikarya</taxon>
        <taxon>Ascomycota</taxon>
        <taxon>Saccharomycotina</taxon>
        <taxon>Pichiomycetes</taxon>
        <taxon>Metschnikowiaceae</taxon>
        <taxon>Metschnikowia</taxon>
    </lineage>
</organism>
<comment type="caution">
    <text evidence="2">The sequence shown here is derived from an EMBL/GenBank/DDBJ whole genome shotgun (WGS) entry which is preliminary data.</text>
</comment>
<gene>
    <name evidence="2" type="ORF">METBIDRAFT_36314</name>
</gene>
<evidence type="ECO:0000259" key="1">
    <source>
        <dbReference type="PROSITE" id="PS51752"/>
    </source>
</evidence>
<dbReference type="Pfam" id="PF12044">
    <property type="entry name" value="Metallopep"/>
    <property type="match status" value="1"/>
</dbReference>
<dbReference type="Gene3D" id="2.100.10.30">
    <property type="entry name" value="Jacalin-like lectin domain"/>
    <property type="match status" value="1"/>
</dbReference>
<dbReference type="Proteomes" id="UP000092555">
    <property type="component" value="Unassembled WGS sequence"/>
</dbReference>
<keyword evidence="3" id="KW-1185">Reference proteome</keyword>
<name>A0A1A0HJY3_9ASCO</name>
<dbReference type="GeneID" id="30029696"/>
<protein>
    <recommendedName>
        <fullName evidence="1">Jacalin-type lectin domain-containing protein</fullName>
    </recommendedName>
</protein>
<dbReference type="RefSeq" id="XP_018714792.1">
    <property type="nucleotide sequence ID" value="XM_018856720.1"/>
</dbReference>
<accession>A0A1A0HJY3</accession>
<dbReference type="PROSITE" id="PS51752">
    <property type="entry name" value="JACALIN_LECTIN"/>
    <property type="match status" value="1"/>
</dbReference>
<dbReference type="EMBL" id="LXTC01000001">
    <property type="protein sequence ID" value="OBA24311.1"/>
    <property type="molecule type" value="Genomic_DNA"/>
</dbReference>